<dbReference type="PANTHER" id="PTHR48027">
    <property type="entry name" value="HETEROGENEOUS NUCLEAR RIBONUCLEOPROTEIN 87F-RELATED"/>
    <property type="match status" value="1"/>
</dbReference>
<comment type="caution">
    <text evidence="5">The sequence shown here is derived from an EMBL/GenBank/DDBJ whole genome shotgun (WGS) entry which is preliminary data.</text>
</comment>
<evidence type="ECO:0000256" key="1">
    <source>
        <dbReference type="ARBA" id="ARBA00022884"/>
    </source>
</evidence>
<dbReference type="InterPro" id="IPR000504">
    <property type="entry name" value="RRM_dom"/>
</dbReference>
<evidence type="ECO:0000256" key="3">
    <source>
        <dbReference type="SAM" id="MobiDB-lite"/>
    </source>
</evidence>
<evidence type="ECO:0000256" key="2">
    <source>
        <dbReference type="PROSITE-ProRule" id="PRU00176"/>
    </source>
</evidence>
<evidence type="ECO:0000313" key="6">
    <source>
        <dbReference type="Proteomes" id="UP001642720"/>
    </source>
</evidence>
<name>A0ABY2HBI7_9HYPO</name>
<dbReference type="PROSITE" id="PS50102">
    <property type="entry name" value="RRM"/>
    <property type="match status" value="1"/>
</dbReference>
<protein>
    <submittedName>
        <fullName evidence="5">Cold-inducible RNA-binding protein</fullName>
    </submittedName>
</protein>
<proteinExistence type="predicted"/>
<feature type="domain" description="RRM" evidence="4">
    <location>
        <begin position="211"/>
        <end position="289"/>
    </location>
</feature>
<dbReference type="InterPro" id="IPR052462">
    <property type="entry name" value="SLIRP/GR-RBP-like"/>
</dbReference>
<dbReference type="EMBL" id="PPTA01000002">
    <property type="protein sequence ID" value="TFB05677.1"/>
    <property type="molecule type" value="Genomic_DNA"/>
</dbReference>
<dbReference type="InterPro" id="IPR012677">
    <property type="entry name" value="Nucleotide-bd_a/b_plait_sf"/>
</dbReference>
<dbReference type="GeneID" id="300573781"/>
<feature type="non-terminal residue" evidence="5">
    <location>
        <position position="1"/>
    </location>
</feature>
<keyword evidence="1 2" id="KW-0694">RNA-binding</keyword>
<dbReference type="Gene3D" id="3.30.70.330">
    <property type="match status" value="1"/>
</dbReference>
<evidence type="ECO:0000313" key="5">
    <source>
        <dbReference type="EMBL" id="TFB05677.1"/>
    </source>
</evidence>
<evidence type="ECO:0000259" key="4">
    <source>
        <dbReference type="PROSITE" id="PS50102"/>
    </source>
</evidence>
<keyword evidence="6" id="KW-1185">Reference proteome</keyword>
<gene>
    <name evidence="5" type="ORF">CCMA1212_001923</name>
</gene>
<organism evidence="5 6">
    <name type="scientific">Trichoderma ghanense</name>
    <dbReference type="NCBI Taxonomy" id="65468"/>
    <lineage>
        <taxon>Eukaryota</taxon>
        <taxon>Fungi</taxon>
        <taxon>Dikarya</taxon>
        <taxon>Ascomycota</taxon>
        <taxon>Pezizomycotina</taxon>
        <taxon>Sordariomycetes</taxon>
        <taxon>Hypocreomycetidae</taxon>
        <taxon>Hypocreales</taxon>
        <taxon>Hypocreaceae</taxon>
        <taxon>Trichoderma</taxon>
    </lineage>
</organism>
<feature type="compositionally biased region" description="Low complexity" evidence="3">
    <location>
        <begin position="338"/>
        <end position="369"/>
    </location>
</feature>
<dbReference type="Pfam" id="PF00076">
    <property type="entry name" value="RRM_1"/>
    <property type="match status" value="1"/>
</dbReference>
<sequence length="383" mass="41335">TRLGLFCRLNNPIPEPLRASSSARFLEAAVAPDKHLDIRRSSSIAERARSASHNHVVWLIFSTPGQAGLLVPDVNGRIGTGLACFLLSPLPRYRMSCPHYRHRHRYSKLSSSLRSALVSLHSCSGPGHYPYIGQPQGISPSSLDTSADIDCIGDSAVAWPCFSILVVFATRTLLAGPCRQAPLDFEGTATLDKDCHIRQRQNRDAVHLEMSKLFIGGLAWHTEEATLRQKFEEFGAVEEAVVVKDRDTGRSRGFGFVRYVQEADAQAAIAAMNNVEFDGRTIRVDKASDNGPRGGGFGNRNGGMPYGGRAGYGTPPGPYGNAAPPGYGAAPNMYPPAQYGRGFPQQQPQYGMPPQGYGVPAPYGGYPNLPQQPPQPPQGGGSY</sequence>
<reference evidence="5 6" key="1">
    <citation type="submission" date="2018-01" db="EMBL/GenBank/DDBJ databases">
        <title>Genome characterization of the sugarcane-associated fungus Trichoderma ghanense CCMA-1212 and their application in lignocelulose bioconversion.</title>
        <authorList>
            <person name="Steindorff A.S."/>
            <person name="Mendes T.D."/>
            <person name="Vilela E.S.D."/>
            <person name="Rodrigues D.S."/>
            <person name="Formighieri E.F."/>
            <person name="Melo I.S."/>
            <person name="Favaro L.C.L."/>
        </authorList>
    </citation>
    <scope>NUCLEOTIDE SEQUENCE [LARGE SCALE GENOMIC DNA]</scope>
    <source>
        <strain evidence="5 6">CCMA-1212</strain>
    </source>
</reference>
<dbReference type="RefSeq" id="XP_073561878.1">
    <property type="nucleotide sequence ID" value="XM_073699331.1"/>
</dbReference>
<feature type="region of interest" description="Disordered" evidence="3">
    <location>
        <begin position="338"/>
        <end position="383"/>
    </location>
</feature>
<dbReference type="Proteomes" id="UP001642720">
    <property type="component" value="Unassembled WGS sequence"/>
</dbReference>
<accession>A0ABY2HBI7</accession>
<dbReference type="SMART" id="SM00360">
    <property type="entry name" value="RRM"/>
    <property type="match status" value="1"/>
</dbReference>
<dbReference type="SUPFAM" id="SSF54928">
    <property type="entry name" value="RNA-binding domain, RBD"/>
    <property type="match status" value="1"/>
</dbReference>
<dbReference type="InterPro" id="IPR035979">
    <property type="entry name" value="RBD_domain_sf"/>
</dbReference>